<protein>
    <submittedName>
        <fullName evidence="3">Uncharacterized protein</fullName>
    </submittedName>
</protein>
<organism evidence="3 4">
    <name type="scientific">Coccomyxa subellipsoidea (strain C-169)</name>
    <name type="common">Green microalga</name>
    <dbReference type="NCBI Taxonomy" id="574566"/>
    <lineage>
        <taxon>Eukaryota</taxon>
        <taxon>Viridiplantae</taxon>
        <taxon>Chlorophyta</taxon>
        <taxon>core chlorophytes</taxon>
        <taxon>Trebouxiophyceae</taxon>
        <taxon>Trebouxiophyceae incertae sedis</taxon>
        <taxon>Coccomyxaceae</taxon>
        <taxon>Coccomyxa</taxon>
        <taxon>Coccomyxa subellipsoidea</taxon>
    </lineage>
</organism>
<evidence type="ECO:0000256" key="2">
    <source>
        <dbReference type="SAM" id="MobiDB-lite"/>
    </source>
</evidence>
<feature type="compositionally biased region" description="Low complexity" evidence="2">
    <location>
        <begin position="64"/>
        <end position="76"/>
    </location>
</feature>
<gene>
    <name evidence="3" type="ORF">COCSUDRAFT_58961</name>
</gene>
<keyword evidence="4" id="KW-1185">Reference proteome</keyword>
<dbReference type="OrthoDB" id="540305at2759"/>
<reference evidence="3 4" key="1">
    <citation type="journal article" date="2012" name="Genome Biol.">
        <title>The genome of the polar eukaryotic microalga coccomyxa subellipsoidea reveals traits of cold adaptation.</title>
        <authorList>
            <person name="Blanc G."/>
            <person name="Agarkova I."/>
            <person name="Grimwood J."/>
            <person name="Kuo A."/>
            <person name="Brueggeman A."/>
            <person name="Dunigan D."/>
            <person name="Gurnon J."/>
            <person name="Ladunga I."/>
            <person name="Lindquist E."/>
            <person name="Lucas S."/>
            <person name="Pangilinan J."/>
            <person name="Proschold T."/>
            <person name="Salamov A."/>
            <person name="Schmutz J."/>
            <person name="Weeks D."/>
            <person name="Yamada T."/>
            <person name="Claverie J.M."/>
            <person name="Grigoriev I."/>
            <person name="Van Etten J."/>
            <person name="Lomsadze A."/>
            <person name="Borodovsky M."/>
        </authorList>
    </citation>
    <scope>NUCLEOTIDE SEQUENCE [LARGE SCALE GENOMIC DNA]</scope>
    <source>
        <strain evidence="3 4">C-169</strain>
    </source>
</reference>
<accession>I0Z704</accession>
<feature type="coiled-coil region" evidence="1">
    <location>
        <begin position="89"/>
        <end position="158"/>
    </location>
</feature>
<feature type="coiled-coil region" evidence="1">
    <location>
        <begin position="339"/>
        <end position="443"/>
    </location>
</feature>
<feature type="coiled-coil region" evidence="1">
    <location>
        <begin position="217"/>
        <end position="258"/>
    </location>
</feature>
<evidence type="ECO:0000256" key="1">
    <source>
        <dbReference type="SAM" id="Coils"/>
    </source>
</evidence>
<dbReference type="SUPFAM" id="SSF57997">
    <property type="entry name" value="Tropomyosin"/>
    <property type="match status" value="1"/>
</dbReference>
<dbReference type="AlphaFoldDB" id="I0Z704"/>
<dbReference type="KEGG" id="csl:COCSUDRAFT_58961"/>
<proteinExistence type="predicted"/>
<dbReference type="Gene3D" id="1.20.5.340">
    <property type="match status" value="1"/>
</dbReference>
<feature type="region of interest" description="Disordered" evidence="2">
    <location>
        <begin position="20"/>
        <end position="86"/>
    </location>
</feature>
<evidence type="ECO:0000313" key="3">
    <source>
        <dbReference type="EMBL" id="EIE26423.1"/>
    </source>
</evidence>
<dbReference type="Proteomes" id="UP000007264">
    <property type="component" value="Unassembled WGS sequence"/>
</dbReference>
<dbReference type="eggNOG" id="ENOG502RREZ">
    <property type="taxonomic scope" value="Eukaryota"/>
</dbReference>
<evidence type="ECO:0000313" key="4">
    <source>
        <dbReference type="Proteomes" id="UP000007264"/>
    </source>
</evidence>
<dbReference type="RefSeq" id="XP_005650967.1">
    <property type="nucleotide sequence ID" value="XM_005650910.1"/>
</dbReference>
<keyword evidence="1" id="KW-0175">Coiled coil</keyword>
<dbReference type="GeneID" id="17044433"/>
<comment type="caution">
    <text evidence="3">The sequence shown here is derived from an EMBL/GenBank/DDBJ whole genome shotgun (WGS) entry which is preliminary data.</text>
</comment>
<feature type="coiled-coil region" evidence="1">
    <location>
        <begin position="561"/>
        <end position="588"/>
    </location>
</feature>
<dbReference type="EMBL" id="AGSI01000002">
    <property type="protein sequence ID" value="EIE26423.1"/>
    <property type="molecule type" value="Genomic_DNA"/>
</dbReference>
<feature type="coiled-coil region" evidence="1">
    <location>
        <begin position="472"/>
        <end position="520"/>
    </location>
</feature>
<sequence>MSGKENMLLQSLDDVLQRAEESLGITPSPAKLHTDPKTYFGRKLRESAQQGMQPYATAPPANFRRSFAASPTSSSDSEAESEARSQDARVNWEAALASKDKALAQLEEALAAERKAAEQTRITAAAALSQADAKRSSASATDAALAEARREADQLRRQACISHLAWRNARIAEARQAAAAAASGSADQAARTEHHMAMMQAQVRDLQASLAQQTASAQQHLGRAEAAQAANSALQNEIMLLQARLSEQNEALQRTRHQENMSAPGPADWTQRRDTPAENHVTGVMPSAKTLAAVEGDKGLERQFTRLQERLVSRDASARKYKEAVKVLKSRVLEAIKVAKINQEDCERLRGQLAESEQAQQAIQESLGSTRSQLATAQRQAADAEQSRAIGLQERDEAQRRAQALQLRAEKAEKYALKVHRLLEALRSHMEAAQKQEAAAQQQASPHEQSITSLKAQLSEAAQAAAAASTHAHSIQERLAIKEGQCEQLQAALSEERRQCSQARQQASELEANLKGLWEEAGTLKSKLAEAVAVQGRAREEAGKELAAAKIAWELRRRDELQDLQVQVDRTLRAQEAAEARLAELEKCEASRTSQSAAGSEAHSAPAAACRMQKLKEVLDMRERCIAHLQDKLRHQQAHHAQIETGLRAQLEKRVKALEDADKRFGELESLMRRLSARSGIL</sequence>
<name>I0Z704_COCSC</name>